<reference evidence="3 4" key="1">
    <citation type="submission" date="2021-01" db="EMBL/GenBank/DDBJ databases">
        <title>Adiantum capillus-veneris genome.</title>
        <authorList>
            <person name="Fang Y."/>
            <person name="Liao Q."/>
        </authorList>
    </citation>
    <scope>NUCLEOTIDE SEQUENCE [LARGE SCALE GENOMIC DNA]</scope>
    <source>
        <strain evidence="3">H3</strain>
        <tissue evidence="3">Leaf</tissue>
    </source>
</reference>
<gene>
    <name evidence="3" type="ORF">GOP47_0005432</name>
</gene>
<feature type="compositionally biased region" description="Polar residues" evidence="1">
    <location>
        <begin position="237"/>
        <end position="246"/>
    </location>
</feature>
<accession>A0A9D4V689</accession>
<dbReference type="EMBL" id="JABFUD020000005">
    <property type="protein sequence ID" value="KAI5079953.1"/>
    <property type="molecule type" value="Genomic_DNA"/>
</dbReference>
<evidence type="ECO:0000256" key="1">
    <source>
        <dbReference type="SAM" id="MobiDB-lite"/>
    </source>
</evidence>
<name>A0A9D4V689_ADICA</name>
<organism evidence="3 4">
    <name type="scientific">Adiantum capillus-veneris</name>
    <name type="common">Maidenhair fern</name>
    <dbReference type="NCBI Taxonomy" id="13818"/>
    <lineage>
        <taxon>Eukaryota</taxon>
        <taxon>Viridiplantae</taxon>
        <taxon>Streptophyta</taxon>
        <taxon>Embryophyta</taxon>
        <taxon>Tracheophyta</taxon>
        <taxon>Polypodiopsida</taxon>
        <taxon>Polypodiidae</taxon>
        <taxon>Polypodiales</taxon>
        <taxon>Pteridineae</taxon>
        <taxon>Pteridaceae</taxon>
        <taxon>Vittarioideae</taxon>
        <taxon>Adiantum</taxon>
    </lineage>
</organism>
<sequence>MDYAHHAATDVVAASLTPLDGKKLPSPPFAIADGRTPIVKTTMKEKVVHTTCFNFKDVVQKLTGASGKVEDMLPVTLPNRISSASSVANGSSKSLATSKALDVLSVRMDANKALKKSSSCKLLERRKGVLSKLEQLQTDKPISVSALSPSPITPLTAYFEKFCSAITPTPSPSSNLSSSPSRHSIPEPESSSMSIPINECQSPSSILSGTKTITTQKRASPSQPLCGPPLLSLFPESPNSSPRHLN</sequence>
<dbReference type="AlphaFoldDB" id="A0A9D4V689"/>
<comment type="caution">
    <text evidence="3">The sequence shown here is derived from an EMBL/GenBank/DDBJ whole genome shotgun (WGS) entry which is preliminary data.</text>
</comment>
<dbReference type="InterPro" id="IPR008889">
    <property type="entry name" value="VQ"/>
</dbReference>
<protein>
    <recommendedName>
        <fullName evidence="2">VQ domain-containing protein</fullName>
    </recommendedName>
</protein>
<feature type="compositionally biased region" description="Polar residues" evidence="1">
    <location>
        <begin position="200"/>
        <end position="223"/>
    </location>
</feature>
<dbReference type="Proteomes" id="UP000886520">
    <property type="component" value="Chromosome 5"/>
</dbReference>
<dbReference type="OrthoDB" id="1937608at2759"/>
<evidence type="ECO:0000313" key="3">
    <source>
        <dbReference type="EMBL" id="KAI5079953.1"/>
    </source>
</evidence>
<feature type="region of interest" description="Disordered" evidence="1">
    <location>
        <begin position="170"/>
        <end position="246"/>
    </location>
</feature>
<keyword evidence="4" id="KW-1185">Reference proteome</keyword>
<proteinExistence type="predicted"/>
<feature type="domain" description="VQ" evidence="2">
    <location>
        <begin position="46"/>
        <end position="66"/>
    </location>
</feature>
<feature type="compositionally biased region" description="Low complexity" evidence="1">
    <location>
        <begin position="172"/>
        <end position="199"/>
    </location>
</feature>
<evidence type="ECO:0000259" key="2">
    <source>
        <dbReference type="Pfam" id="PF05678"/>
    </source>
</evidence>
<evidence type="ECO:0000313" key="4">
    <source>
        <dbReference type="Proteomes" id="UP000886520"/>
    </source>
</evidence>
<dbReference type="Pfam" id="PF05678">
    <property type="entry name" value="VQ"/>
    <property type="match status" value="1"/>
</dbReference>